<evidence type="ECO:0000256" key="5">
    <source>
        <dbReference type="SAM" id="MobiDB-lite"/>
    </source>
</evidence>
<gene>
    <name evidence="7" type="ORF">K469DRAFT_688887</name>
</gene>
<evidence type="ECO:0000256" key="2">
    <source>
        <dbReference type="ARBA" id="ARBA00022884"/>
    </source>
</evidence>
<dbReference type="CDD" id="cd12307">
    <property type="entry name" value="RRM_NIFK_like"/>
    <property type="match status" value="1"/>
</dbReference>
<keyword evidence="2 4" id="KW-0694">RNA-binding</keyword>
<name>A0A6A6E3G4_9PEZI</name>
<dbReference type="InterPro" id="IPR035979">
    <property type="entry name" value="RBD_domain_sf"/>
</dbReference>
<feature type="compositionally biased region" description="Polar residues" evidence="5">
    <location>
        <begin position="189"/>
        <end position="202"/>
    </location>
</feature>
<evidence type="ECO:0000256" key="4">
    <source>
        <dbReference type="PROSITE-ProRule" id="PRU00176"/>
    </source>
</evidence>
<reference evidence="7" key="1">
    <citation type="journal article" date="2020" name="Stud. Mycol.">
        <title>101 Dothideomycetes genomes: a test case for predicting lifestyles and emergence of pathogens.</title>
        <authorList>
            <person name="Haridas S."/>
            <person name="Albert R."/>
            <person name="Binder M."/>
            <person name="Bloem J."/>
            <person name="Labutti K."/>
            <person name="Salamov A."/>
            <person name="Andreopoulos B."/>
            <person name="Baker S."/>
            <person name="Barry K."/>
            <person name="Bills G."/>
            <person name="Bluhm B."/>
            <person name="Cannon C."/>
            <person name="Castanera R."/>
            <person name="Culley D."/>
            <person name="Daum C."/>
            <person name="Ezra D."/>
            <person name="Gonzalez J."/>
            <person name="Henrissat B."/>
            <person name="Kuo A."/>
            <person name="Liang C."/>
            <person name="Lipzen A."/>
            <person name="Lutzoni F."/>
            <person name="Magnuson J."/>
            <person name="Mondo S."/>
            <person name="Nolan M."/>
            <person name="Ohm R."/>
            <person name="Pangilinan J."/>
            <person name="Park H.-J."/>
            <person name="Ramirez L."/>
            <person name="Alfaro M."/>
            <person name="Sun H."/>
            <person name="Tritt A."/>
            <person name="Yoshinaga Y."/>
            <person name="Zwiers L.-H."/>
            <person name="Turgeon B."/>
            <person name="Goodwin S."/>
            <person name="Spatafora J."/>
            <person name="Crous P."/>
            <person name="Grigoriev I."/>
        </authorList>
    </citation>
    <scope>NUCLEOTIDE SEQUENCE</scope>
    <source>
        <strain evidence="7">CBS 207.26</strain>
    </source>
</reference>
<dbReference type="GO" id="GO:0003723">
    <property type="term" value="F:RNA binding"/>
    <property type="evidence" value="ECO:0007669"/>
    <property type="project" value="UniProtKB-UniRule"/>
</dbReference>
<dbReference type="SUPFAM" id="SSF54928">
    <property type="entry name" value="RNA-binding domain, RBD"/>
    <property type="match status" value="1"/>
</dbReference>
<protein>
    <recommendedName>
        <fullName evidence="6">RRM domain-containing protein</fullName>
    </recommendedName>
</protein>
<accession>A0A6A6E3G4</accession>
<proteinExistence type="predicted"/>
<feature type="compositionally biased region" description="Basic and acidic residues" evidence="5">
    <location>
        <begin position="251"/>
        <end position="263"/>
    </location>
</feature>
<dbReference type="OrthoDB" id="21467at2759"/>
<dbReference type="InterPro" id="IPR000504">
    <property type="entry name" value="RRM_dom"/>
</dbReference>
<evidence type="ECO:0000259" key="6">
    <source>
        <dbReference type="PROSITE" id="PS50102"/>
    </source>
</evidence>
<feature type="region of interest" description="Disordered" evidence="5">
    <location>
        <begin position="1"/>
        <end position="31"/>
    </location>
</feature>
<sequence>MATEDSKMKKRKGAADPAPKPKKLKKSDDAVAATKRSAKALKAAFEPVDSVAANVKVPGKHAQVFFEDNIMANTETAKEKKHKKKNKAVAEVNGDYNEATGAEVDVTEVPKEKPKKVKKSKGADAEEVSTEAPKQKAKKPTKAKTSSDEPEYTPVKKSKKEQNVVEEEVSTPANGKESKKDKASKKQKVTASQPTKASSETVNRAKDVDDAEEEDDQTTALLAGFESSADEADPDDVDFNDKQKPMIPSGLRDELDKLKGSNRKGDEPGVVYVGRIPHGFYEHQMRSYFSQFGTVTRLRVSRNKHTGAPKHYAFIEFASSEVASIVAQTMNNYLLFGHILQCKVIPPPQVHPNLFKDANRRFKAIPRNKMVGIEMERGVERAIWEKRVAHEEKRRNVKSKKLKVMMDYEYTAPVLKAVDKVPKMLSAIEDAAAQQLLIEAHEALPEKAVDIAATEEATPGVLVATEKIKVKKSKKSAKAKVDGVVEEVVKEKKRKAKSADKEGGKVKKAKKAKIIVGIGPDNQSACNLACANIARHDRLYLQAVKAKGTITLYDTLTPYINFNSNHTAITYESEDRNPISSTAIVALWYTKHVQGPPISETYTTELVLSCFFFDHAQGFARITRRLAYNSVGPIKEEKPVNIKFKHVCPPSTARLCGSGQSYARLPENLAFTGAFEGGQVEGEIWTKELPLLGPDDWNKRPNPDADYWNHNCSANDRWDIRDGRRKSGYGYKGDMMEA</sequence>
<dbReference type="PROSITE" id="PS50102">
    <property type="entry name" value="RRM"/>
    <property type="match status" value="1"/>
</dbReference>
<evidence type="ECO:0000313" key="7">
    <source>
        <dbReference type="EMBL" id="KAF2184426.1"/>
    </source>
</evidence>
<keyword evidence="3" id="KW-0539">Nucleus</keyword>
<dbReference type="PANTHER" id="PTHR46754">
    <property type="entry name" value="MKI67 FHA DOMAIN-INTERACTING NUCLEOLAR PHOSPHOPROTEIN"/>
    <property type="match status" value="1"/>
</dbReference>
<dbReference type="AlphaFoldDB" id="A0A6A6E3G4"/>
<feature type="region of interest" description="Disordered" evidence="5">
    <location>
        <begin position="76"/>
        <end position="263"/>
    </location>
</feature>
<evidence type="ECO:0000256" key="3">
    <source>
        <dbReference type="ARBA" id="ARBA00023242"/>
    </source>
</evidence>
<feature type="domain" description="RRM" evidence="6">
    <location>
        <begin position="269"/>
        <end position="347"/>
    </location>
</feature>
<dbReference type="Proteomes" id="UP000800200">
    <property type="component" value="Unassembled WGS sequence"/>
</dbReference>
<evidence type="ECO:0000256" key="1">
    <source>
        <dbReference type="ARBA" id="ARBA00004604"/>
    </source>
</evidence>
<organism evidence="7 8">
    <name type="scientific">Zopfia rhizophila CBS 207.26</name>
    <dbReference type="NCBI Taxonomy" id="1314779"/>
    <lineage>
        <taxon>Eukaryota</taxon>
        <taxon>Fungi</taxon>
        <taxon>Dikarya</taxon>
        <taxon>Ascomycota</taxon>
        <taxon>Pezizomycotina</taxon>
        <taxon>Dothideomycetes</taxon>
        <taxon>Dothideomycetes incertae sedis</taxon>
        <taxon>Zopfiaceae</taxon>
        <taxon>Zopfia</taxon>
    </lineage>
</organism>
<dbReference type="Gene3D" id="3.30.70.330">
    <property type="match status" value="1"/>
</dbReference>
<feature type="compositionally biased region" description="Acidic residues" evidence="5">
    <location>
        <begin position="228"/>
        <end position="238"/>
    </location>
</feature>
<dbReference type="SMART" id="SM00360">
    <property type="entry name" value="RRM"/>
    <property type="match status" value="1"/>
</dbReference>
<evidence type="ECO:0000313" key="8">
    <source>
        <dbReference type="Proteomes" id="UP000800200"/>
    </source>
</evidence>
<dbReference type="GO" id="GO:0005730">
    <property type="term" value="C:nucleolus"/>
    <property type="evidence" value="ECO:0007669"/>
    <property type="project" value="UniProtKB-SubCell"/>
</dbReference>
<dbReference type="EMBL" id="ML994638">
    <property type="protein sequence ID" value="KAF2184426.1"/>
    <property type="molecule type" value="Genomic_DNA"/>
</dbReference>
<dbReference type="Pfam" id="PF00076">
    <property type="entry name" value="RRM_1"/>
    <property type="match status" value="1"/>
</dbReference>
<keyword evidence="8" id="KW-1185">Reference proteome</keyword>
<comment type="subcellular location">
    <subcellularLocation>
        <location evidence="1">Nucleus</location>
        <location evidence="1">Nucleolus</location>
    </subcellularLocation>
</comment>
<dbReference type="InterPro" id="IPR012677">
    <property type="entry name" value="Nucleotide-bd_a/b_plait_sf"/>
</dbReference>